<name>A0AAP4CZ46_9ENTR</name>
<dbReference type="AlphaFoldDB" id="A0AAP4CZ46"/>
<dbReference type="RefSeq" id="WP_285149698.1">
    <property type="nucleotide sequence ID" value="NZ_JASSOM010000003.1"/>
</dbReference>
<evidence type="ECO:0000313" key="2">
    <source>
        <dbReference type="Proteomes" id="UP001223214"/>
    </source>
</evidence>
<evidence type="ECO:0000313" key="1">
    <source>
        <dbReference type="EMBL" id="MDK9361947.1"/>
    </source>
</evidence>
<organism evidence="1 2">
    <name type="scientific">Lelliottia wanjuensis</name>
    <dbReference type="NCBI Taxonomy" id="3050585"/>
    <lineage>
        <taxon>Bacteria</taxon>
        <taxon>Pseudomonadati</taxon>
        <taxon>Pseudomonadota</taxon>
        <taxon>Gammaproteobacteria</taxon>
        <taxon>Enterobacterales</taxon>
        <taxon>Enterobacteriaceae</taxon>
        <taxon>Lelliottia</taxon>
    </lineage>
</organism>
<accession>A0AAP4CZ46</accession>
<dbReference type="Proteomes" id="UP001223214">
    <property type="component" value="Unassembled WGS sequence"/>
</dbReference>
<protein>
    <submittedName>
        <fullName evidence="1">Uncharacterized protein</fullName>
    </submittedName>
</protein>
<keyword evidence="2" id="KW-1185">Reference proteome</keyword>
<proteinExistence type="predicted"/>
<comment type="caution">
    <text evidence="1">The sequence shown here is derived from an EMBL/GenBank/DDBJ whole genome shotgun (WGS) entry which is preliminary data.</text>
</comment>
<gene>
    <name evidence="1" type="ORF">QQF32_01850</name>
</gene>
<dbReference type="EMBL" id="JASSOM010000003">
    <property type="protein sequence ID" value="MDK9361947.1"/>
    <property type="molecule type" value="Genomic_DNA"/>
</dbReference>
<sequence>MKLYENVVIGNFLYGLGVSVGKRLKSGYLPGAVSLLQQTPEDKALGDLLLAFPGTLRLIEFKAKGNRSKKELSKYKKLSIVLEGKQQEQEISRKVHWYVETAPSFLNGVESIFSPYIDAFTGKPHSKQPFVLESFIESIADDAIATKNQQRNQEEKDYLKLVRWCQGVGETGVGALIVIVGSEGGMNFVALDDLMELNMSYSRWMDYQNNKELIREKTLNMEHKQKAHERGWSYGM</sequence>
<reference evidence="1 2" key="1">
    <citation type="submission" date="2023-06" db="EMBL/GenBank/DDBJ databases">
        <title>Identification and characterization of antibiotic-resistant Gram-negative bacteria.</title>
        <authorList>
            <person name="Cho G.-S."/>
            <person name="Lee J."/>
            <person name="Tai E."/>
            <person name="Jeong S."/>
            <person name="Kim I."/>
            <person name="Kim B.-E."/>
            <person name="Jeong M.-I."/>
            <person name="Oh K.-K."/>
            <person name="Franz C.M.A.P."/>
        </authorList>
    </citation>
    <scope>NUCLEOTIDE SEQUENCE [LARGE SCALE GENOMIC DNA]</scope>
    <source>
        <strain evidence="1 2">V106_12</strain>
    </source>
</reference>